<dbReference type="InterPro" id="IPR020846">
    <property type="entry name" value="MFS_dom"/>
</dbReference>
<feature type="transmembrane region" description="Helical" evidence="9">
    <location>
        <begin position="226"/>
        <end position="243"/>
    </location>
</feature>
<reference evidence="11 12" key="1">
    <citation type="journal article" date="2019" name="Nat. Microbiol.">
        <title>Mediterranean grassland soil C-N compound turnover is dependent on rainfall and depth, and is mediated by genomically divergent microorganisms.</title>
        <authorList>
            <person name="Diamond S."/>
            <person name="Andeer P.F."/>
            <person name="Li Z."/>
            <person name="Crits-Christoph A."/>
            <person name="Burstein D."/>
            <person name="Anantharaman K."/>
            <person name="Lane K.R."/>
            <person name="Thomas B.C."/>
            <person name="Pan C."/>
            <person name="Northen T.R."/>
            <person name="Banfield J.F."/>
        </authorList>
    </citation>
    <scope>NUCLEOTIDE SEQUENCE [LARGE SCALE GENOMIC DNA]</scope>
    <source>
        <strain evidence="11">NP_4</strain>
    </source>
</reference>
<sequence>MTAAPGSAVGGRDTSGWAGHPRGLSTLFFTEMWERFSYYGMRAFLILYMVHALGFDDARAGSVYGTYTGSVWFAAIFGGIIADRWLGHYRSVLVGGIIIALGHFTLAFHALPFFYAGLSFIVIGTGLLKPNVSTLVGSLYEQGDERRDAGFSIFYMGINLGAFIGPLIAGYLAQQVDWHLGFACAGVGMTLGLRHVLLAVLPTLIRIPILLWRWLMSFTAQERKRLAAVVVFFAFATLFWAGYEQAGSTLNLFADRYVDLRLFGLKLYASWFVSIQALFVIILAPIFAWLWVRLGSRQPSSPAKFAWALLFMGLAFLLLMPAGRIAQGGVKVTPLWLVGAYFIEELGELSLSPVGLSVVTKLAPTRVVGLMMGVWFLSNAAGNKLAGWAAGFISRMPLMSLFGATAGTMLVAALVMLLLIKPVRNLMGGVH</sequence>
<dbReference type="PROSITE" id="PS01023">
    <property type="entry name" value="PTR2_2"/>
    <property type="match status" value="1"/>
</dbReference>
<evidence type="ECO:0000256" key="4">
    <source>
        <dbReference type="ARBA" id="ARBA00022475"/>
    </source>
</evidence>
<name>A0A537KNQ5_9BACT</name>
<evidence type="ECO:0000256" key="6">
    <source>
        <dbReference type="ARBA" id="ARBA00022989"/>
    </source>
</evidence>
<dbReference type="InterPro" id="IPR005279">
    <property type="entry name" value="Dipep/tripep_permease"/>
</dbReference>
<feature type="transmembrane region" description="Helical" evidence="9">
    <location>
        <begin position="153"/>
        <end position="173"/>
    </location>
</feature>
<feature type="transmembrane region" description="Helical" evidence="9">
    <location>
        <begin position="36"/>
        <end position="55"/>
    </location>
</feature>
<evidence type="ECO:0000256" key="2">
    <source>
        <dbReference type="ARBA" id="ARBA00005982"/>
    </source>
</evidence>
<keyword evidence="3 8" id="KW-0813">Transport</keyword>
<evidence type="ECO:0000259" key="10">
    <source>
        <dbReference type="PROSITE" id="PS50850"/>
    </source>
</evidence>
<comment type="subcellular location">
    <subcellularLocation>
        <location evidence="1">Cell membrane</location>
        <topology evidence="1">Multi-pass membrane protein</topology>
    </subcellularLocation>
    <subcellularLocation>
        <location evidence="8">Membrane</location>
        <topology evidence="8">Multi-pass membrane protein</topology>
    </subcellularLocation>
</comment>
<keyword evidence="7 9" id="KW-0472">Membrane</keyword>
<feature type="transmembrane region" description="Helical" evidence="9">
    <location>
        <begin position="113"/>
        <end position="132"/>
    </location>
</feature>
<feature type="transmembrane region" description="Helical" evidence="9">
    <location>
        <begin position="398"/>
        <end position="420"/>
    </location>
</feature>
<protein>
    <submittedName>
        <fullName evidence="11">Peptide MFS transporter</fullName>
    </submittedName>
</protein>
<dbReference type="AlphaFoldDB" id="A0A537KNQ5"/>
<dbReference type="InterPro" id="IPR050171">
    <property type="entry name" value="MFS_Transporters"/>
</dbReference>
<dbReference type="InterPro" id="IPR000109">
    <property type="entry name" value="POT_fam"/>
</dbReference>
<proteinExistence type="inferred from homology"/>
<dbReference type="Pfam" id="PF00854">
    <property type="entry name" value="PTR2"/>
    <property type="match status" value="2"/>
</dbReference>
<evidence type="ECO:0000256" key="7">
    <source>
        <dbReference type="ARBA" id="ARBA00023136"/>
    </source>
</evidence>
<evidence type="ECO:0000256" key="8">
    <source>
        <dbReference type="RuleBase" id="RU003755"/>
    </source>
</evidence>
<keyword evidence="5 8" id="KW-0812">Transmembrane</keyword>
<feature type="transmembrane region" description="Helical" evidence="9">
    <location>
        <begin position="268"/>
        <end position="292"/>
    </location>
</feature>
<organism evidence="11 12">
    <name type="scientific">Candidatus Segetimicrobium genomatis</name>
    <dbReference type="NCBI Taxonomy" id="2569760"/>
    <lineage>
        <taxon>Bacteria</taxon>
        <taxon>Bacillati</taxon>
        <taxon>Candidatus Sysuimicrobiota</taxon>
        <taxon>Candidatus Sysuimicrobiia</taxon>
        <taxon>Candidatus Sysuimicrobiales</taxon>
        <taxon>Candidatus Segetimicrobiaceae</taxon>
        <taxon>Candidatus Segetimicrobium</taxon>
    </lineage>
</organism>
<evidence type="ECO:0000256" key="3">
    <source>
        <dbReference type="ARBA" id="ARBA00022448"/>
    </source>
</evidence>
<dbReference type="EMBL" id="VBAL01000211">
    <property type="protein sequence ID" value="TMI97375.1"/>
    <property type="molecule type" value="Genomic_DNA"/>
</dbReference>
<dbReference type="PANTHER" id="PTHR23517">
    <property type="entry name" value="RESISTANCE PROTEIN MDTM, PUTATIVE-RELATED-RELATED"/>
    <property type="match status" value="1"/>
</dbReference>
<feature type="transmembrane region" description="Helical" evidence="9">
    <location>
        <begin position="61"/>
        <end position="82"/>
    </location>
</feature>
<dbReference type="InterPro" id="IPR036259">
    <property type="entry name" value="MFS_trans_sf"/>
</dbReference>
<comment type="caution">
    <text evidence="11">The sequence shown here is derived from an EMBL/GenBank/DDBJ whole genome shotgun (WGS) entry which is preliminary data.</text>
</comment>
<dbReference type="InterPro" id="IPR018456">
    <property type="entry name" value="PTR2_symporter_CS"/>
</dbReference>
<feature type="domain" description="Major facilitator superfamily (MFS) profile" evidence="10">
    <location>
        <begin position="1"/>
        <end position="424"/>
    </location>
</feature>
<dbReference type="SUPFAM" id="SSF103473">
    <property type="entry name" value="MFS general substrate transporter"/>
    <property type="match status" value="1"/>
</dbReference>
<dbReference type="PANTHER" id="PTHR23517:SF15">
    <property type="entry name" value="PROTON-DEPENDENT OLIGOPEPTIDE FAMILY TRANSPORT PROTEIN"/>
    <property type="match status" value="1"/>
</dbReference>
<keyword evidence="4" id="KW-1003">Cell membrane</keyword>
<gene>
    <name evidence="11" type="ORF">E6H01_13250</name>
</gene>
<feature type="transmembrane region" description="Helical" evidence="9">
    <location>
        <begin position="179"/>
        <end position="205"/>
    </location>
</feature>
<evidence type="ECO:0000256" key="1">
    <source>
        <dbReference type="ARBA" id="ARBA00004651"/>
    </source>
</evidence>
<dbReference type="GO" id="GO:1904680">
    <property type="term" value="F:peptide transmembrane transporter activity"/>
    <property type="evidence" value="ECO:0007669"/>
    <property type="project" value="InterPro"/>
</dbReference>
<dbReference type="CDD" id="cd17346">
    <property type="entry name" value="MFS_DtpA_like"/>
    <property type="match status" value="1"/>
</dbReference>
<dbReference type="PROSITE" id="PS50850">
    <property type="entry name" value="MFS"/>
    <property type="match status" value="1"/>
</dbReference>
<feature type="transmembrane region" description="Helical" evidence="9">
    <location>
        <begin position="304"/>
        <end position="326"/>
    </location>
</feature>
<dbReference type="Gene3D" id="1.20.1250.20">
    <property type="entry name" value="MFS general substrate transporter like domains"/>
    <property type="match status" value="2"/>
</dbReference>
<keyword evidence="6 9" id="KW-1133">Transmembrane helix</keyword>
<dbReference type="Proteomes" id="UP000319353">
    <property type="component" value="Unassembled WGS sequence"/>
</dbReference>
<dbReference type="GO" id="GO:0006857">
    <property type="term" value="P:oligopeptide transport"/>
    <property type="evidence" value="ECO:0007669"/>
    <property type="project" value="InterPro"/>
</dbReference>
<comment type="similarity">
    <text evidence="2 8">Belongs to the major facilitator superfamily. Proton-dependent oligopeptide transporter (POT/PTR) (TC 2.A.17) family.</text>
</comment>
<dbReference type="NCBIfam" id="TIGR00924">
    <property type="entry name" value="yjdL_sub1_fam"/>
    <property type="match status" value="2"/>
</dbReference>
<evidence type="ECO:0000256" key="5">
    <source>
        <dbReference type="ARBA" id="ARBA00022692"/>
    </source>
</evidence>
<evidence type="ECO:0000256" key="9">
    <source>
        <dbReference type="SAM" id="Phobius"/>
    </source>
</evidence>
<dbReference type="GO" id="GO:0005886">
    <property type="term" value="C:plasma membrane"/>
    <property type="evidence" value="ECO:0007669"/>
    <property type="project" value="UniProtKB-SubCell"/>
</dbReference>
<accession>A0A537KNQ5</accession>
<feature type="transmembrane region" description="Helical" evidence="9">
    <location>
        <begin position="89"/>
        <end position="107"/>
    </location>
</feature>
<evidence type="ECO:0000313" key="11">
    <source>
        <dbReference type="EMBL" id="TMI97375.1"/>
    </source>
</evidence>
<evidence type="ECO:0000313" key="12">
    <source>
        <dbReference type="Proteomes" id="UP000319353"/>
    </source>
</evidence>